<evidence type="ECO:0000313" key="6">
    <source>
        <dbReference type="EMBL" id="NEV66638.1"/>
    </source>
</evidence>
<dbReference type="EMBL" id="JTHE02000003">
    <property type="protein sequence ID" value="NEV66638.1"/>
    <property type="molecule type" value="Genomic_DNA"/>
</dbReference>
<dbReference type="AlphaFoldDB" id="A0A0C1Y191"/>
<name>A0A0C1Y191_9CYAN</name>
<proteinExistence type="predicted"/>
<accession>A0A0C1Y191</accession>
<evidence type="ECO:0000259" key="5">
    <source>
        <dbReference type="Pfam" id="PF24763"/>
    </source>
</evidence>
<gene>
    <name evidence="6" type="ORF">QQ91_005875</name>
</gene>
<comment type="caution">
    <text evidence="6">The sequence shown here is derived from an EMBL/GenBank/DDBJ whole genome shotgun (WGS) entry which is preliminary data.</text>
</comment>
<dbReference type="Pfam" id="PF24763">
    <property type="entry name" value="CGL160_C"/>
    <property type="match status" value="1"/>
</dbReference>
<evidence type="ECO:0000256" key="2">
    <source>
        <dbReference type="ARBA" id="ARBA00022692"/>
    </source>
</evidence>
<protein>
    <submittedName>
        <fullName evidence="6">ATP synthase subunit I</fullName>
    </submittedName>
</protein>
<feature type="domain" description="CGL160/ATPI" evidence="5">
    <location>
        <begin position="2"/>
        <end position="105"/>
    </location>
</feature>
<reference evidence="6" key="3">
    <citation type="submission" date="2020-02" db="EMBL/GenBank/DDBJ databases">
        <authorList>
            <person name="Sarangi A.N."/>
            <person name="Ghosh S."/>
            <person name="Mukherjee M."/>
            <person name="Tripathy S."/>
        </authorList>
    </citation>
    <scope>NUCLEOTIDE SEQUENCE</scope>
    <source>
        <strain evidence="6">BDU141951</strain>
    </source>
</reference>
<keyword evidence="3" id="KW-1133">Transmembrane helix</keyword>
<evidence type="ECO:0000256" key="3">
    <source>
        <dbReference type="ARBA" id="ARBA00022989"/>
    </source>
</evidence>
<evidence type="ECO:0000256" key="1">
    <source>
        <dbReference type="ARBA" id="ARBA00004141"/>
    </source>
</evidence>
<reference evidence="6" key="2">
    <citation type="journal article" date="2015" name="Genome Announc.">
        <title>Draft Genome Sequence of Filamentous Marine Cyanobacterium Lyngbya confervoides Strain BDU141951.</title>
        <authorList>
            <person name="Chandrababunaidu M.M."/>
            <person name="Sen D."/>
            <person name="Tripathy S."/>
        </authorList>
    </citation>
    <scope>NUCLEOTIDE SEQUENCE</scope>
    <source>
        <strain evidence="6">BDU141951</strain>
    </source>
</reference>
<dbReference type="InterPro" id="IPR056309">
    <property type="entry name" value="CGL160/ATPI_dom"/>
</dbReference>
<comment type="subcellular location">
    <subcellularLocation>
        <location evidence="1">Membrane</location>
        <topology evidence="1">Multi-pass membrane protein</topology>
    </subcellularLocation>
</comment>
<keyword evidence="2" id="KW-0812">Transmembrane</keyword>
<organism evidence="6">
    <name type="scientific">Lyngbya confervoides BDU141951</name>
    <dbReference type="NCBI Taxonomy" id="1574623"/>
    <lineage>
        <taxon>Bacteria</taxon>
        <taxon>Bacillati</taxon>
        <taxon>Cyanobacteriota</taxon>
        <taxon>Cyanophyceae</taxon>
        <taxon>Oscillatoriophycideae</taxon>
        <taxon>Oscillatoriales</taxon>
        <taxon>Microcoleaceae</taxon>
        <taxon>Lyngbya</taxon>
    </lineage>
</organism>
<reference evidence="6" key="1">
    <citation type="submission" date="2014-11" db="EMBL/GenBank/DDBJ databases">
        <authorList>
            <person name="Malar M.C."/>
            <person name="Sen D."/>
            <person name="Tripathy S."/>
        </authorList>
    </citation>
    <scope>NUCLEOTIDE SEQUENCE</scope>
    <source>
        <strain evidence="6">BDU141951</strain>
    </source>
</reference>
<evidence type="ECO:0000256" key="4">
    <source>
        <dbReference type="ARBA" id="ARBA00023136"/>
    </source>
</evidence>
<keyword evidence="4" id="KW-0472">Membrane</keyword>
<sequence length="116" mass="12863">MDSFYRLQAQLLRITIAFSAIVFVATCFTYSLHIGLNYLLGSCTGMVYLRMLSKNVEAIGRSSTRISSSRLALVAAMILVASQWNQLEVMPVFLGFLTYKAALIGYTIWAVVPGEK</sequence>
<dbReference type="GO" id="GO:0016020">
    <property type="term" value="C:membrane"/>
    <property type="evidence" value="ECO:0007669"/>
    <property type="project" value="UniProtKB-SubCell"/>
</dbReference>